<dbReference type="Gene3D" id="1.10.10.10">
    <property type="entry name" value="Winged helix-like DNA-binding domain superfamily/Winged helix DNA-binding domain"/>
    <property type="match status" value="1"/>
</dbReference>
<dbReference type="EMBL" id="BMMM01000005">
    <property type="protein sequence ID" value="GGN64377.1"/>
    <property type="molecule type" value="Genomic_DNA"/>
</dbReference>
<keyword evidence="3" id="KW-1185">Reference proteome</keyword>
<dbReference type="InterPro" id="IPR000835">
    <property type="entry name" value="HTH_MarR-typ"/>
</dbReference>
<dbReference type="GO" id="GO:0003700">
    <property type="term" value="F:DNA-binding transcription factor activity"/>
    <property type="evidence" value="ECO:0007669"/>
    <property type="project" value="InterPro"/>
</dbReference>
<dbReference type="Pfam" id="PF12802">
    <property type="entry name" value="MarR_2"/>
    <property type="match status" value="1"/>
</dbReference>
<dbReference type="PANTHER" id="PTHR33164:SF99">
    <property type="entry name" value="MARR FAMILY REGULATORY PROTEIN"/>
    <property type="match status" value="1"/>
</dbReference>
<sequence length="170" mass="18696">MGDVNDSTDKRPQPLSAAEEAVVRALSRVMYALPRAIDLDMRRELQMPLIDYTALMHLSEARDRRLRMSELATACELSLSGMSRLAGHLESQGLVRRVKSDKDARIAYAVLTDAGFAQLEEAWPINLASVRRNFVDHLNGIDLAMLAKAFQKTATPGDALSEGQTGQTPS</sequence>
<organism evidence="2 3">
    <name type="scientific">Streptomyces albiflavescens</name>
    <dbReference type="NCBI Taxonomy" id="1623582"/>
    <lineage>
        <taxon>Bacteria</taxon>
        <taxon>Bacillati</taxon>
        <taxon>Actinomycetota</taxon>
        <taxon>Actinomycetes</taxon>
        <taxon>Kitasatosporales</taxon>
        <taxon>Streptomycetaceae</taxon>
        <taxon>Streptomyces</taxon>
    </lineage>
</organism>
<dbReference type="PANTHER" id="PTHR33164">
    <property type="entry name" value="TRANSCRIPTIONAL REGULATOR, MARR FAMILY"/>
    <property type="match status" value="1"/>
</dbReference>
<dbReference type="Proteomes" id="UP000600365">
    <property type="component" value="Unassembled WGS sequence"/>
</dbReference>
<name>A0A918D3R4_9ACTN</name>
<comment type="caution">
    <text evidence="2">The sequence shown here is derived from an EMBL/GenBank/DDBJ whole genome shotgun (WGS) entry which is preliminary data.</text>
</comment>
<protein>
    <submittedName>
        <fullName evidence="2">MarR family transcriptional regulator</fullName>
    </submittedName>
</protein>
<dbReference type="GO" id="GO:0006950">
    <property type="term" value="P:response to stress"/>
    <property type="evidence" value="ECO:0007669"/>
    <property type="project" value="TreeGrafter"/>
</dbReference>
<evidence type="ECO:0000313" key="2">
    <source>
        <dbReference type="EMBL" id="GGN64377.1"/>
    </source>
</evidence>
<evidence type="ECO:0000313" key="3">
    <source>
        <dbReference type="Proteomes" id="UP000600365"/>
    </source>
</evidence>
<dbReference type="InterPro" id="IPR039422">
    <property type="entry name" value="MarR/SlyA-like"/>
</dbReference>
<proteinExistence type="predicted"/>
<evidence type="ECO:0000259" key="1">
    <source>
        <dbReference type="PROSITE" id="PS50995"/>
    </source>
</evidence>
<gene>
    <name evidence="2" type="ORF">GCM10011579_033700</name>
</gene>
<dbReference type="AlphaFoldDB" id="A0A918D3R4"/>
<dbReference type="SUPFAM" id="SSF46785">
    <property type="entry name" value="Winged helix' DNA-binding domain"/>
    <property type="match status" value="1"/>
</dbReference>
<dbReference type="PROSITE" id="PS50995">
    <property type="entry name" value="HTH_MARR_2"/>
    <property type="match status" value="1"/>
</dbReference>
<feature type="domain" description="HTH marR-type" evidence="1">
    <location>
        <begin position="19"/>
        <end position="155"/>
    </location>
</feature>
<accession>A0A918D3R4</accession>
<reference evidence="2 3" key="1">
    <citation type="journal article" date="2014" name="Int. J. Syst. Evol. Microbiol.">
        <title>Complete genome sequence of Corynebacterium casei LMG S-19264T (=DSM 44701T), isolated from a smear-ripened cheese.</title>
        <authorList>
            <consortium name="US DOE Joint Genome Institute (JGI-PGF)"/>
            <person name="Walter F."/>
            <person name="Albersmeier A."/>
            <person name="Kalinowski J."/>
            <person name="Ruckert C."/>
        </authorList>
    </citation>
    <scope>NUCLEOTIDE SEQUENCE [LARGE SCALE GENOMIC DNA]</scope>
    <source>
        <strain evidence="2 3">CGMCC 4.7111</strain>
    </source>
</reference>
<dbReference type="SMART" id="SM00347">
    <property type="entry name" value="HTH_MARR"/>
    <property type="match status" value="1"/>
</dbReference>
<dbReference type="InterPro" id="IPR036390">
    <property type="entry name" value="WH_DNA-bd_sf"/>
</dbReference>
<dbReference type="InterPro" id="IPR036388">
    <property type="entry name" value="WH-like_DNA-bd_sf"/>
</dbReference>